<feature type="domain" description="DUF7579" evidence="11">
    <location>
        <begin position="405"/>
        <end position="522"/>
    </location>
</feature>
<feature type="compositionally biased region" description="Low complexity" evidence="7">
    <location>
        <begin position="975"/>
        <end position="1010"/>
    </location>
</feature>
<dbReference type="InterPro" id="IPR022113">
    <property type="entry name" value="TMEM131L_N"/>
</dbReference>
<evidence type="ECO:0000256" key="1">
    <source>
        <dbReference type="ARBA" id="ARBA00004479"/>
    </source>
</evidence>
<feature type="compositionally biased region" description="Basic and acidic residues" evidence="7">
    <location>
        <begin position="923"/>
        <end position="932"/>
    </location>
</feature>
<dbReference type="AlphaFoldDB" id="A0A9R0HQF2"/>
<dbReference type="InterPro" id="IPR055437">
    <property type="entry name" value="TMEM131L_Ig_5"/>
</dbReference>
<evidence type="ECO:0000256" key="3">
    <source>
        <dbReference type="ARBA" id="ARBA00022692"/>
    </source>
</evidence>
<protein>
    <recommendedName>
        <fullName evidence="15">Transmembrane protein 131-like N-terminal domain-containing protein</fullName>
    </recommendedName>
</protein>
<gene>
    <name evidence="14" type="primary">LOC110774745</name>
</gene>
<dbReference type="InterPro" id="IPR039877">
    <property type="entry name" value="TMEM131-like"/>
</dbReference>
<evidence type="ECO:0000256" key="2">
    <source>
        <dbReference type="ARBA" id="ARBA00006682"/>
    </source>
</evidence>
<feature type="domain" description="Transmembrane protein 131-like N-terminal" evidence="10">
    <location>
        <begin position="169"/>
        <end position="252"/>
    </location>
</feature>
<dbReference type="GO" id="GO:0016020">
    <property type="term" value="C:membrane"/>
    <property type="evidence" value="ECO:0000318"/>
    <property type="project" value="GO_Central"/>
</dbReference>
<dbReference type="InterPro" id="IPR056001">
    <property type="entry name" value="DUF7579"/>
</dbReference>
<dbReference type="PANTHER" id="PTHR22050:SF0">
    <property type="entry name" value="TRANSMEMBRANE PROTEIN 131 HOMOLOG"/>
    <property type="match status" value="1"/>
</dbReference>
<evidence type="ECO:0000259" key="12">
    <source>
        <dbReference type="Pfam" id="PF24501"/>
    </source>
</evidence>
<feature type="signal peptide" evidence="9">
    <location>
        <begin position="1"/>
        <end position="27"/>
    </location>
</feature>
<evidence type="ECO:0000259" key="10">
    <source>
        <dbReference type="Pfam" id="PF12371"/>
    </source>
</evidence>
<dbReference type="KEGG" id="soe:110774745"/>
<feature type="chain" id="PRO_5040233905" description="Transmembrane protein 131-like N-terminal domain-containing protein" evidence="9">
    <location>
        <begin position="28"/>
        <end position="1141"/>
    </location>
</feature>
<keyword evidence="13" id="KW-1185">Reference proteome</keyword>
<dbReference type="GeneID" id="110774745"/>
<evidence type="ECO:0000256" key="6">
    <source>
        <dbReference type="ARBA" id="ARBA00023136"/>
    </source>
</evidence>
<name>A0A9R0HQF2_SPIOL</name>
<keyword evidence="4 9" id="KW-0732">Signal</keyword>
<feature type="compositionally biased region" description="Basic residues" evidence="7">
    <location>
        <begin position="906"/>
        <end position="915"/>
    </location>
</feature>
<dbReference type="RefSeq" id="XP_021835017.1">
    <property type="nucleotide sequence ID" value="XM_021979325.2"/>
</dbReference>
<dbReference type="Pfam" id="PF24501">
    <property type="entry name" value="Ig_TMEM131L_5"/>
    <property type="match status" value="1"/>
</dbReference>
<dbReference type="Proteomes" id="UP000813463">
    <property type="component" value="Chromosome 3"/>
</dbReference>
<dbReference type="InterPro" id="IPR013783">
    <property type="entry name" value="Ig-like_fold"/>
</dbReference>
<feature type="compositionally biased region" description="Basic residues" evidence="7">
    <location>
        <begin position="956"/>
        <end position="969"/>
    </location>
</feature>
<evidence type="ECO:0000256" key="5">
    <source>
        <dbReference type="ARBA" id="ARBA00022989"/>
    </source>
</evidence>
<evidence type="ECO:0000259" key="11">
    <source>
        <dbReference type="Pfam" id="PF24474"/>
    </source>
</evidence>
<dbReference type="PANTHER" id="PTHR22050">
    <property type="entry name" value="RW1 PROTEIN HOMOLOG"/>
    <property type="match status" value="1"/>
</dbReference>
<accession>A0A9R0HQF2</accession>
<evidence type="ECO:0000313" key="13">
    <source>
        <dbReference type="Proteomes" id="UP000813463"/>
    </source>
</evidence>
<feature type="transmembrane region" description="Helical" evidence="8">
    <location>
        <begin position="846"/>
        <end position="864"/>
    </location>
</feature>
<keyword evidence="6 8" id="KW-0472">Membrane</keyword>
<feature type="transmembrane region" description="Helical" evidence="8">
    <location>
        <begin position="811"/>
        <end position="834"/>
    </location>
</feature>
<dbReference type="Pfam" id="PF24474">
    <property type="entry name" value="DUF7579"/>
    <property type="match status" value="1"/>
</dbReference>
<dbReference type="Gene3D" id="2.60.40.10">
    <property type="entry name" value="Immunoglobulins"/>
    <property type="match status" value="1"/>
</dbReference>
<keyword evidence="3 8" id="KW-0812">Transmembrane</keyword>
<evidence type="ECO:0000256" key="4">
    <source>
        <dbReference type="ARBA" id="ARBA00022729"/>
    </source>
</evidence>
<evidence type="ECO:0008006" key="15">
    <source>
        <dbReference type="Google" id="ProtNLM"/>
    </source>
</evidence>
<comment type="subcellular location">
    <subcellularLocation>
        <location evidence="1">Membrane</location>
        <topology evidence="1">Single-pass type I membrane protein</topology>
    </subcellularLocation>
</comment>
<proteinExistence type="inferred from homology"/>
<keyword evidence="5 8" id="KW-1133">Transmembrane helix</keyword>
<evidence type="ECO:0000256" key="9">
    <source>
        <dbReference type="SAM" id="SignalP"/>
    </source>
</evidence>
<evidence type="ECO:0000256" key="8">
    <source>
        <dbReference type="SAM" id="Phobius"/>
    </source>
</evidence>
<reference evidence="14" key="2">
    <citation type="submission" date="2025-08" db="UniProtKB">
        <authorList>
            <consortium name="RefSeq"/>
        </authorList>
    </citation>
    <scope>IDENTIFICATION</scope>
    <source>
        <tissue evidence="14">Leaf</tissue>
    </source>
</reference>
<sequence>MVHPAYEFCIRVSLIVILCTLICLAECGKCPQKGAHKPSSYSNHLNPDYGSEHQKTVPVNDNDGCRSELLRFPSTYYGFRSEAECLKAGNVSWSSEAVVIPLLDGGSVTCSLNFREFGQEKLPPSVIGTDQIILSSCGGHLLTKKETSFSLLNIDIEKYTSSVSSSPRVNISPSVLNWGQNYLYHSSVVSLRLKNTCNESVLKVYEPFSTDSQFFPFNFSEIVLGPGEVTSISFAYLPNRLGLSSAELVLQTSFGGFLVEAKGSSVESPYRLKPLVGLDSLFLSNPFNETIDLEEVTALISVIETTGSLLVESICRKQNPEERNKVSNGDSDQLDSLILAIRPLNNWLISPGKSQSILEMAFSPDSRRKVVGTICMELFRPLQGEKDMVVVPFEAGLKKIDTDSSLSVYVEAVGPCDANGAAFYVSVRNGASYLLKIVKINEVVDSGQLLQINYLEGLLLFPGTVSRVALVTYKSSNVEDGSFLEIPDVSTSCKIEILVNDSISPLLEVPCLSFFAICLRQQRESSSPMPDISNRTESLTNTEKTRVLTKALGGAEKDEFLHEEWRTQSTMSGLYLLDNHELLFPLIPVGKYHAKSITVRNPTQQPVIVQLILNPKECVGNCKTCYSPSSSTCNDSNRASVCGFSATDSAITEVFLHPHGTASLGPILFHPSGRCEWKTSAFIRNNLSGLETLSMRGFGGSLSLVMLEGSELVQRLDFNMNSPLNISNGNGDDATLGCGKPLLKKLFAVNAGDFPVKVKRIDVSGRECGLDGFVVHHNCRGFSLEPGESLELGLSYQSDLSVAVVHRELELILGAGILVIPMQASIPLNSLIICRESSFWSLVERCCYAFILVTILLSLFWLSVPSDSVDYLDNGQKRSIPVVRHEDKSSSSSSSLVLNQENRKGVIRSTKRGHMKQVIIAENTDRSVDCRTETTPSSEHTNTSEVAAEPVSLTVKTRKEKRRRSRKRNALIEVSSSQSGNSTPSSPLSPVTTPSSPLSPITTPSSPLSPIRTQSVPEKQNQNLYSTKRESPGGSRMMGSRAMHLPSSAFHGTRVSPSRLAMEPRTWAPGPKIKPVQPEKGFTYDIWGKHFSGIHLSGQNSSFNITFEGVGHFNSFFVRCPQQTLMANSQPPSVSSFCDEG</sequence>
<feature type="compositionally biased region" description="Polar residues" evidence="7">
    <location>
        <begin position="933"/>
        <end position="945"/>
    </location>
</feature>
<feature type="domain" description="TMEM131L fifth Ig-like" evidence="12">
    <location>
        <begin position="750"/>
        <end position="813"/>
    </location>
</feature>
<feature type="compositionally biased region" description="Polar residues" evidence="7">
    <location>
        <begin position="1011"/>
        <end position="1026"/>
    </location>
</feature>
<dbReference type="Pfam" id="PF12371">
    <property type="entry name" value="TMEM131_like_N"/>
    <property type="match status" value="1"/>
</dbReference>
<organism evidence="13 14">
    <name type="scientific">Spinacia oleracea</name>
    <name type="common">Spinach</name>
    <dbReference type="NCBI Taxonomy" id="3562"/>
    <lineage>
        <taxon>Eukaryota</taxon>
        <taxon>Viridiplantae</taxon>
        <taxon>Streptophyta</taxon>
        <taxon>Embryophyta</taxon>
        <taxon>Tracheophyta</taxon>
        <taxon>Spermatophyta</taxon>
        <taxon>Magnoliopsida</taxon>
        <taxon>eudicotyledons</taxon>
        <taxon>Gunneridae</taxon>
        <taxon>Pentapetalae</taxon>
        <taxon>Caryophyllales</taxon>
        <taxon>Chenopodiaceae</taxon>
        <taxon>Chenopodioideae</taxon>
        <taxon>Anserineae</taxon>
        <taxon>Spinacia</taxon>
    </lineage>
</organism>
<dbReference type="OrthoDB" id="168404at2759"/>
<comment type="similarity">
    <text evidence="2">Belongs to the TMEM131 family.</text>
</comment>
<reference evidence="13" key="1">
    <citation type="journal article" date="2021" name="Nat. Commun.">
        <title>Genomic analyses provide insights into spinach domestication and the genetic basis of agronomic traits.</title>
        <authorList>
            <person name="Cai X."/>
            <person name="Sun X."/>
            <person name="Xu C."/>
            <person name="Sun H."/>
            <person name="Wang X."/>
            <person name="Ge C."/>
            <person name="Zhang Z."/>
            <person name="Wang Q."/>
            <person name="Fei Z."/>
            <person name="Jiao C."/>
            <person name="Wang Q."/>
        </authorList>
    </citation>
    <scope>NUCLEOTIDE SEQUENCE [LARGE SCALE GENOMIC DNA]</scope>
    <source>
        <strain evidence="13">cv. Varoflay</strain>
    </source>
</reference>
<feature type="region of interest" description="Disordered" evidence="7">
    <location>
        <begin position="906"/>
        <end position="1041"/>
    </location>
</feature>
<evidence type="ECO:0000313" key="14">
    <source>
        <dbReference type="RefSeq" id="XP_021835017.1"/>
    </source>
</evidence>
<evidence type="ECO:0000256" key="7">
    <source>
        <dbReference type="SAM" id="MobiDB-lite"/>
    </source>
</evidence>